<proteinExistence type="predicted"/>
<organism evidence="1 2">
    <name type="scientific">Pseudoneobacillus rhizosphaerae</name>
    <dbReference type="NCBI Taxonomy" id="2880968"/>
    <lineage>
        <taxon>Bacteria</taxon>
        <taxon>Bacillati</taxon>
        <taxon>Bacillota</taxon>
        <taxon>Bacilli</taxon>
        <taxon>Bacillales</taxon>
        <taxon>Bacillaceae</taxon>
        <taxon>Pseudoneobacillus</taxon>
    </lineage>
</organism>
<dbReference type="AlphaFoldDB" id="A0A9C7G7H2"/>
<evidence type="ECO:0000313" key="2">
    <source>
        <dbReference type="Proteomes" id="UP000789845"/>
    </source>
</evidence>
<gene>
    <name evidence="1" type="ORF">NEOCIP111885_00843</name>
</gene>
<protein>
    <submittedName>
        <fullName evidence="1">Uncharacterized protein</fullName>
    </submittedName>
</protein>
<accession>A0A9C7G7H2</accession>
<dbReference type="EMBL" id="CAKJTG010000004">
    <property type="protein sequence ID" value="CAG9607153.1"/>
    <property type="molecule type" value="Genomic_DNA"/>
</dbReference>
<evidence type="ECO:0000313" key="1">
    <source>
        <dbReference type="EMBL" id="CAG9607153.1"/>
    </source>
</evidence>
<keyword evidence="2" id="KW-1185">Reference proteome</keyword>
<reference evidence="1" key="1">
    <citation type="submission" date="2021-10" db="EMBL/GenBank/DDBJ databases">
        <authorList>
            <person name="Criscuolo A."/>
        </authorList>
    </citation>
    <scope>NUCLEOTIDE SEQUENCE</scope>
    <source>
        <strain evidence="1">CIP111885</strain>
    </source>
</reference>
<comment type="caution">
    <text evidence="1">The sequence shown here is derived from an EMBL/GenBank/DDBJ whole genome shotgun (WGS) entry which is preliminary data.</text>
</comment>
<sequence length="68" mass="8063">MFSYDIRLEEEEGLTLSDRSILIKKYKKEPGHNKSFISGRPLFFYQVSILTDWYSILIGFNPIYESTH</sequence>
<name>A0A9C7G7H2_9BACI</name>
<dbReference type="Proteomes" id="UP000789845">
    <property type="component" value="Unassembled WGS sequence"/>
</dbReference>